<gene>
    <name evidence="1" type="ORF">EPI10_021136</name>
</gene>
<comment type="caution">
    <text evidence="1">The sequence shown here is derived from an EMBL/GenBank/DDBJ whole genome shotgun (WGS) entry which is preliminary data.</text>
</comment>
<proteinExistence type="predicted"/>
<evidence type="ECO:0000313" key="2">
    <source>
        <dbReference type="Proteomes" id="UP000325315"/>
    </source>
</evidence>
<keyword evidence="2" id="KW-1185">Reference proteome</keyword>
<evidence type="ECO:0000313" key="1">
    <source>
        <dbReference type="EMBL" id="KAA3480720.1"/>
    </source>
</evidence>
<dbReference type="Proteomes" id="UP000325315">
    <property type="component" value="Unassembled WGS sequence"/>
</dbReference>
<name>A0A5B6WGE5_9ROSI</name>
<reference evidence="2" key="1">
    <citation type="journal article" date="2019" name="Plant Biotechnol. J.">
        <title>Genome sequencing of the Australian wild diploid species Gossypium australe highlights disease resistance and delayed gland morphogenesis.</title>
        <authorList>
            <person name="Cai Y."/>
            <person name="Cai X."/>
            <person name="Wang Q."/>
            <person name="Wang P."/>
            <person name="Zhang Y."/>
            <person name="Cai C."/>
            <person name="Xu Y."/>
            <person name="Wang K."/>
            <person name="Zhou Z."/>
            <person name="Wang C."/>
            <person name="Geng S."/>
            <person name="Li B."/>
            <person name="Dong Q."/>
            <person name="Hou Y."/>
            <person name="Wang H."/>
            <person name="Ai P."/>
            <person name="Liu Z."/>
            <person name="Yi F."/>
            <person name="Sun M."/>
            <person name="An G."/>
            <person name="Cheng J."/>
            <person name="Zhang Y."/>
            <person name="Shi Q."/>
            <person name="Xie Y."/>
            <person name="Shi X."/>
            <person name="Chang Y."/>
            <person name="Huang F."/>
            <person name="Chen Y."/>
            <person name="Hong S."/>
            <person name="Mi L."/>
            <person name="Sun Q."/>
            <person name="Zhang L."/>
            <person name="Zhou B."/>
            <person name="Peng R."/>
            <person name="Zhang X."/>
            <person name="Liu F."/>
        </authorList>
    </citation>
    <scope>NUCLEOTIDE SEQUENCE [LARGE SCALE GENOMIC DNA]</scope>
    <source>
        <strain evidence="2">cv. PA1801</strain>
    </source>
</reference>
<dbReference type="AlphaFoldDB" id="A0A5B6WGE5"/>
<accession>A0A5B6WGE5</accession>
<dbReference type="EMBL" id="SMMG02000003">
    <property type="protein sequence ID" value="KAA3480720.1"/>
    <property type="molecule type" value="Genomic_DNA"/>
</dbReference>
<organism evidence="1 2">
    <name type="scientific">Gossypium australe</name>
    <dbReference type="NCBI Taxonomy" id="47621"/>
    <lineage>
        <taxon>Eukaryota</taxon>
        <taxon>Viridiplantae</taxon>
        <taxon>Streptophyta</taxon>
        <taxon>Embryophyta</taxon>
        <taxon>Tracheophyta</taxon>
        <taxon>Spermatophyta</taxon>
        <taxon>Magnoliopsida</taxon>
        <taxon>eudicotyledons</taxon>
        <taxon>Gunneridae</taxon>
        <taxon>Pentapetalae</taxon>
        <taxon>rosids</taxon>
        <taxon>malvids</taxon>
        <taxon>Malvales</taxon>
        <taxon>Malvaceae</taxon>
        <taxon>Malvoideae</taxon>
        <taxon>Gossypium</taxon>
    </lineage>
</organism>
<sequence>MDSLKRVIQILEDMFHYCVMELEGKKFLFSHTATAIRQVSKWHNMKLCMEENAKPHFIGSIRVTRDCLKLAFDWKISYEDLKRKDIEFHLRRKFYGLVENERRVVEDFSTISERTEKRVSSSSKSFVASPWYRASY</sequence>
<protein>
    <submittedName>
        <fullName evidence="1">Uncharacterized protein</fullName>
    </submittedName>
</protein>